<proteinExistence type="predicted"/>
<dbReference type="EMBL" id="AMEP01000045">
    <property type="protein sequence ID" value="EKY02865.1"/>
    <property type="molecule type" value="Genomic_DNA"/>
</dbReference>
<organism evidence="1 2">
    <name type="scientific">Hoylesella saccharolytica F0055</name>
    <dbReference type="NCBI Taxonomy" id="1127699"/>
    <lineage>
        <taxon>Bacteria</taxon>
        <taxon>Pseudomonadati</taxon>
        <taxon>Bacteroidota</taxon>
        <taxon>Bacteroidia</taxon>
        <taxon>Bacteroidales</taxon>
        <taxon>Prevotellaceae</taxon>
        <taxon>Hoylesella</taxon>
    </lineage>
</organism>
<dbReference type="Pfam" id="PF13419">
    <property type="entry name" value="HAD_2"/>
    <property type="match status" value="1"/>
</dbReference>
<comment type="caution">
    <text evidence="1">The sequence shown here is derived from an EMBL/GenBank/DDBJ whole genome shotgun (WGS) entry which is preliminary data.</text>
</comment>
<dbReference type="InterPro" id="IPR023214">
    <property type="entry name" value="HAD_sf"/>
</dbReference>
<protein>
    <submittedName>
        <fullName evidence="1">HAD hydrolase, family IA, variant 3</fullName>
    </submittedName>
</protein>
<dbReference type="SFLD" id="SFLDG01129">
    <property type="entry name" value="C1.5:_HAD__Beta-PGM__Phosphata"/>
    <property type="match status" value="1"/>
</dbReference>
<dbReference type="RefSeq" id="WP_009161839.1">
    <property type="nucleotide sequence ID" value="NZ_KB290974.1"/>
</dbReference>
<dbReference type="InterPro" id="IPR036412">
    <property type="entry name" value="HAD-like_sf"/>
</dbReference>
<dbReference type="PATRIC" id="fig|1127699.3.peg.620"/>
<evidence type="ECO:0000313" key="1">
    <source>
        <dbReference type="EMBL" id="EKY02865.1"/>
    </source>
</evidence>
<dbReference type="OrthoDB" id="9797743at2"/>
<dbReference type="SFLD" id="SFLDS00003">
    <property type="entry name" value="Haloacid_Dehalogenase"/>
    <property type="match status" value="1"/>
</dbReference>
<dbReference type="SUPFAM" id="SSF56784">
    <property type="entry name" value="HAD-like"/>
    <property type="match status" value="1"/>
</dbReference>
<dbReference type="HOGENOM" id="CLU_045011_13_4_10"/>
<dbReference type="Proteomes" id="UP000010433">
    <property type="component" value="Unassembled WGS sequence"/>
</dbReference>
<dbReference type="PANTHER" id="PTHR43481:SF4">
    <property type="entry name" value="GLYCEROL-1-PHOSPHATE PHOSPHOHYDROLASE 1-RELATED"/>
    <property type="match status" value="1"/>
</dbReference>
<dbReference type="Gene3D" id="3.40.50.1000">
    <property type="entry name" value="HAD superfamily/HAD-like"/>
    <property type="match status" value="1"/>
</dbReference>
<name>L1NHY3_9BACT</name>
<dbReference type="NCBIfam" id="TIGR01509">
    <property type="entry name" value="HAD-SF-IA-v3"/>
    <property type="match status" value="1"/>
</dbReference>
<dbReference type="InterPro" id="IPR051806">
    <property type="entry name" value="HAD-like_SPP"/>
</dbReference>
<dbReference type="STRING" id="1127699.HMPREF9151_00672"/>
<dbReference type="PANTHER" id="PTHR43481">
    <property type="entry name" value="FRUCTOSE-1-PHOSPHATE PHOSPHATASE"/>
    <property type="match status" value="1"/>
</dbReference>
<gene>
    <name evidence="1" type="ORF">HMPREF9151_00672</name>
</gene>
<reference evidence="1 2" key="1">
    <citation type="submission" date="2012-05" db="EMBL/GenBank/DDBJ databases">
        <authorList>
            <person name="Weinstock G."/>
            <person name="Sodergren E."/>
            <person name="Lobos E.A."/>
            <person name="Fulton L."/>
            <person name="Fulton R."/>
            <person name="Courtney L."/>
            <person name="Fronick C."/>
            <person name="O'Laughlin M."/>
            <person name="Godfrey J."/>
            <person name="Wilson R.M."/>
            <person name="Miner T."/>
            <person name="Farmer C."/>
            <person name="Delehaunty K."/>
            <person name="Cordes M."/>
            <person name="Minx P."/>
            <person name="Tomlinson C."/>
            <person name="Chen J."/>
            <person name="Wollam A."/>
            <person name="Pepin K.H."/>
            <person name="Bhonagiri V."/>
            <person name="Zhang X."/>
            <person name="Suruliraj S."/>
            <person name="Warren W."/>
            <person name="Mitreva M."/>
            <person name="Mardis E.R."/>
            <person name="Wilson R.K."/>
        </authorList>
    </citation>
    <scope>NUCLEOTIDE SEQUENCE [LARGE SCALE GENOMIC DNA]</scope>
    <source>
        <strain evidence="1 2">F0055</strain>
    </source>
</reference>
<dbReference type="Gene3D" id="1.10.150.240">
    <property type="entry name" value="Putative phosphatase, domain 2"/>
    <property type="match status" value="1"/>
</dbReference>
<keyword evidence="2" id="KW-1185">Reference proteome</keyword>
<dbReference type="InterPro" id="IPR041492">
    <property type="entry name" value="HAD_2"/>
</dbReference>
<sequence length="222" mass="25429">MSTLRIKKKVALFDLDGVVFDTEPLYTEFWKGIFERFLPGNNQLEYAIKGQTLVEIYDKYFPNQVDKQQSITQALNDFEQQMPFNYVAGFLPFIEDLKRNDIKTAVVTSSNREKMKQVYKQHPDFKTLFNKILTSEDFNKSKPDPDCYLKGAKYLEAEVSECIGFEDSLNGLRALQAAHITTIGLSTTNSPELIASYADIVIPNYQELTFSSLLAILDKQHI</sequence>
<dbReference type="PRINTS" id="PR00413">
    <property type="entry name" value="HADHALOGNASE"/>
</dbReference>
<dbReference type="InterPro" id="IPR006439">
    <property type="entry name" value="HAD-SF_hydro_IA"/>
</dbReference>
<evidence type="ECO:0000313" key="2">
    <source>
        <dbReference type="Proteomes" id="UP000010433"/>
    </source>
</evidence>
<accession>L1NHY3</accession>
<dbReference type="GO" id="GO:0050308">
    <property type="term" value="F:sugar-phosphatase activity"/>
    <property type="evidence" value="ECO:0007669"/>
    <property type="project" value="TreeGrafter"/>
</dbReference>
<keyword evidence="1" id="KW-0378">Hydrolase</keyword>
<dbReference type="AlphaFoldDB" id="L1NHY3"/>
<dbReference type="InterPro" id="IPR023198">
    <property type="entry name" value="PGP-like_dom2"/>
</dbReference>